<reference evidence="1" key="2">
    <citation type="journal article" date="2015" name="Data Brief">
        <title>Shoot transcriptome of the giant reed, Arundo donax.</title>
        <authorList>
            <person name="Barrero R.A."/>
            <person name="Guerrero F.D."/>
            <person name="Moolhuijzen P."/>
            <person name="Goolsby J.A."/>
            <person name="Tidwell J."/>
            <person name="Bellgard S.E."/>
            <person name="Bellgard M.I."/>
        </authorList>
    </citation>
    <scope>NUCLEOTIDE SEQUENCE</scope>
    <source>
        <tissue evidence="1">Shoot tissue taken approximately 20 cm above the soil surface</tissue>
    </source>
</reference>
<proteinExistence type="predicted"/>
<name>A0A0A9HQN9_ARUDO</name>
<dbReference type="AlphaFoldDB" id="A0A0A9HQN9"/>
<dbReference type="EMBL" id="GBRH01162663">
    <property type="protein sequence ID" value="JAE35233.1"/>
    <property type="molecule type" value="Transcribed_RNA"/>
</dbReference>
<evidence type="ECO:0000313" key="1">
    <source>
        <dbReference type="EMBL" id="JAE35233.1"/>
    </source>
</evidence>
<organism evidence="1">
    <name type="scientific">Arundo donax</name>
    <name type="common">Giant reed</name>
    <name type="synonym">Donax arundinaceus</name>
    <dbReference type="NCBI Taxonomy" id="35708"/>
    <lineage>
        <taxon>Eukaryota</taxon>
        <taxon>Viridiplantae</taxon>
        <taxon>Streptophyta</taxon>
        <taxon>Embryophyta</taxon>
        <taxon>Tracheophyta</taxon>
        <taxon>Spermatophyta</taxon>
        <taxon>Magnoliopsida</taxon>
        <taxon>Liliopsida</taxon>
        <taxon>Poales</taxon>
        <taxon>Poaceae</taxon>
        <taxon>PACMAD clade</taxon>
        <taxon>Arundinoideae</taxon>
        <taxon>Arundineae</taxon>
        <taxon>Arundo</taxon>
    </lineage>
</organism>
<accession>A0A0A9HQN9</accession>
<sequence>MSCGAVSTGDAIRRLPWGDVQLELVACY</sequence>
<protein>
    <submittedName>
        <fullName evidence="1">Uncharacterized protein</fullName>
    </submittedName>
</protein>
<reference evidence="1" key="1">
    <citation type="submission" date="2014-09" db="EMBL/GenBank/DDBJ databases">
        <authorList>
            <person name="Magalhaes I.L.F."/>
            <person name="Oliveira U."/>
            <person name="Santos F.R."/>
            <person name="Vidigal T.H.D.A."/>
            <person name="Brescovit A.D."/>
            <person name="Santos A.J."/>
        </authorList>
    </citation>
    <scope>NUCLEOTIDE SEQUENCE</scope>
    <source>
        <tissue evidence="1">Shoot tissue taken approximately 20 cm above the soil surface</tissue>
    </source>
</reference>